<dbReference type="EMBL" id="ULHB01000129">
    <property type="protein sequence ID" value="SYW82780.1"/>
    <property type="molecule type" value="Genomic_DNA"/>
</dbReference>
<evidence type="ECO:0000313" key="14">
    <source>
        <dbReference type="Proteomes" id="UP000179920"/>
    </source>
</evidence>
<keyword evidence="4" id="KW-0545">Nucleotide biosynthesis</keyword>
<reference evidence="13" key="3">
    <citation type="submission" date="2018-08" db="EMBL/GenBank/DDBJ databases">
        <authorList>
            <person name="Guldener U."/>
        </authorList>
    </citation>
    <scope>NUCLEOTIDE SEQUENCE</scope>
    <source>
        <strain evidence="13">UB2</strain>
    </source>
</reference>
<keyword evidence="6" id="KW-0862">Zinc</keyword>
<dbReference type="InterPro" id="IPR035105">
    <property type="entry name" value="Deoxycytidylate_deaminase_dom"/>
</dbReference>
<gene>
    <name evidence="13" type="ORF">UBRO2_04902</name>
    <name evidence="12" type="ORF">UBRO_05052</name>
</gene>
<dbReference type="PANTHER" id="PTHR11086:SF18">
    <property type="entry name" value="DEOXYCYTIDYLATE DEAMINASE"/>
    <property type="match status" value="1"/>
</dbReference>
<sequence length="377" mass="40514">MLIALIGPPGAGKASVASYLGTQLGFHLLALTSATTPIRPLSNLNASTDMTALSSSKEMLDYVTDRWNQCFVTLDLDTSADIEAFIKRPFFLCVEVGGPLLTRWSRWKEKHGEIRLEEFVALDDRVSFGPGSSTPTSPATGIKTGSSTMASSKSSSSLLTGGDGILGTTLSHTHTEHTSTSSSLGLSALRRYVHLSIMNDHLTLPALHSHLSSLHLPSEERLRPGWDTYFLRLCNLASLRSNCMKRRVGAVLVSSNRILATGYNGTPSGLANCNQGGCPRCNNTLGNSGRGQNLEECLCLHAEENALLEAGRAKLAGGVGGGATMYCNTCPCLRCAVKIIQTGIKKVVYQLEYSMDEKTKGLMREAGVEIRQIHLDP</sequence>
<feature type="domain" description="CMP/dCMP-type deaminase" evidence="11">
    <location>
        <begin position="225"/>
        <end position="377"/>
    </location>
</feature>
<dbReference type="GO" id="GO:0005737">
    <property type="term" value="C:cytoplasm"/>
    <property type="evidence" value="ECO:0007669"/>
    <property type="project" value="TreeGrafter"/>
</dbReference>
<evidence type="ECO:0000256" key="5">
    <source>
        <dbReference type="ARBA" id="ARBA00022801"/>
    </source>
</evidence>
<proteinExistence type="inferred from homology"/>
<comment type="cofactor">
    <cofactor evidence="1">
        <name>Zn(2+)</name>
        <dbReference type="ChEBI" id="CHEBI:29105"/>
    </cofactor>
</comment>
<accession>A0A1K0G5G4</accession>
<evidence type="ECO:0000256" key="4">
    <source>
        <dbReference type="ARBA" id="ARBA00022727"/>
    </source>
</evidence>
<dbReference type="InterPro" id="IPR016192">
    <property type="entry name" value="APOBEC/CMP_deaminase_Zn-bd"/>
</dbReference>
<dbReference type="InterPro" id="IPR015517">
    <property type="entry name" value="dCMP_deaminase-rel"/>
</dbReference>
<evidence type="ECO:0000256" key="7">
    <source>
        <dbReference type="ARBA" id="ARBA00038938"/>
    </source>
</evidence>
<protein>
    <recommendedName>
        <fullName evidence="9">Deoxycytidylate deaminase</fullName>
        <ecNumber evidence="7">3.5.4.12</ecNumber>
    </recommendedName>
    <alternativeName>
        <fullName evidence="8">dCMP deaminase</fullName>
    </alternativeName>
</protein>
<feature type="region of interest" description="Disordered" evidence="10">
    <location>
        <begin position="127"/>
        <end position="157"/>
    </location>
</feature>
<dbReference type="InterPro" id="IPR016193">
    <property type="entry name" value="Cytidine_deaminase-like"/>
</dbReference>
<dbReference type="Pfam" id="PF00383">
    <property type="entry name" value="dCMP_cyt_deam_1"/>
    <property type="match status" value="1"/>
</dbReference>
<name>A0A1K0G5G4_9BASI</name>
<dbReference type="InterPro" id="IPR002125">
    <property type="entry name" value="CMP_dCMP_dom"/>
</dbReference>
<evidence type="ECO:0000256" key="3">
    <source>
        <dbReference type="ARBA" id="ARBA00022723"/>
    </source>
</evidence>
<dbReference type="PROSITE" id="PS51747">
    <property type="entry name" value="CYT_DCMP_DEAMINASES_2"/>
    <property type="match status" value="1"/>
</dbReference>
<organism evidence="12 14">
    <name type="scientific">Ustilago bromivora</name>
    <dbReference type="NCBI Taxonomy" id="307758"/>
    <lineage>
        <taxon>Eukaryota</taxon>
        <taxon>Fungi</taxon>
        <taxon>Dikarya</taxon>
        <taxon>Basidiomycota</taxon>
        <taxon>Ustilaginomycotina</taxon>
        <taxon>Ustilaginomycetes</taxon>
        <taxon>Ustilaginales</taxon>
        <taxon>Ustilaginaceae</taxon>
        <taxon>Ustilago</taxon>
    </lineage>
</organism>
<evidence type="ECO:0000313" key="13">
    <source>
        <dbReference type="EMBL" id="SYW82780.1"/>
    </source>
</evidence>
<keyword evidence="5" id="KW-0378">Hydrolase</keyword>
<keyword evidence="15" id="KW-1185">Reference proteome</keyword>
<evidence type="ECO:0000259" key="11">
    <source>
        <dbReference type="PROSITE" id="PS51747"/>
    </source>
</evidence>
<feature type="compositionally biased region" description="Low complexity" evidence="10">
    <location>
        <begin position="129"/>
        <end position="157"/>
    </location>
</feature>
<reference evidence="12" key="1">
    <citation type="submission" date="2016-04" db="EMBL/GenBank/DDBJ databases">
        <authorList>
            <person name="Evans L.H."/>
            <person name="Alamgir A."/>
            <person name="Owens N."/>
            <person name="Weber N.D."/>
            <person name="Virtaneva K."/>
            <person name="Barbian K."/>
            <person name="Babar A."/>
            <person name="Rosenke K."/>
        </authorList>
    </citation>
    <scope>NUCLEOTIDE SEQUENCE</scope>
    <source>
        <strain evidence="12">UB2112</strain>
    </source>
</reference>
<evidence type="ECO:0000256" key="6">
    <source>
        <dbReference type="ARBA" id="ARBA00022833"/>
    </source>
</evidence>
<dbReference type="SUPFAM" id="SSF52540">
    <property type="entry name" value="P-loop containing nucleoside triphosphate hydrolases"/>
    <property type="match status" value="1"/>
</dbReference>
<dbReference type="GO" id="GO:0008270">
    <property type="term" value="F:zinc ion binding"/>
    <property type="evidence" value="ECO:0007669"/>
    <property type="project" value="InterPro"/>
</dbReference>
<evidence type="ECO:0000256" key="8">
    <source>
        <dbReference type="ARBA" id="ARBA00041763"/>
    </source>
</evidence>
<dbReference type="Proteomes" id="UP000179920">
    <property type="component" value="Chromosome VIII"/>
</dbReference>
<dbReference type="CDD" id="cd01286">
    <property type="entry name" value="deoxycytidylate_deaminase"/>
    <property type="match status" value="1"/>
</dbReference>
<evidence type="ECO:0000256" key="2">
    <source>
        <dbReference type="ARBA" id="ARBA00006576"/>
    </source>
</evidence>
<dbReference type="EMBL" id="LT558124">
    <property type="protein sequence ID" value="SAM82703.1"/>
    <property type="molecule type" value="Genomic_DNA"/>
</dbReference>
<reference evidence="14" key="2">
    <citation type="submission" date="2016-04" db="EMBL/GenBank/DDBJ databases">
        <authorList>
            <person name="Guldener U."/>
            <person name="Guldener U."/>
        </authorList>
    </citation>
    <scope>NUCLEOTIDE SEQUENCE [LARGE SCALE GENOMIC DNA]</scope>
    <source>
        <strain evidence="14">UB2112</strain>
    </source>
</reference>
<dbReference type="EC" id="3.5.4.12" evidence="7"/>
<dbReference type="FunFam" id="3.40.140.10:FF:000035">
    <property type="entry name" value="dCMP deaminase"/>
    <property type="match status" value="1"/>
</dbReference>
<dbReference type="GO" id="GO:0009165">
    <property type="term" value="P:nucleotide biosynthetic process"/>
    <property type="evidence" value="ECO:0007669"/>
    <property type="project" value="UniProtKB-KW"/>
</dbReference>
<dbReference type="Gene3D" id="3.40.140.10">
    <property type="entry name" value="Cytidine Deaminase, domain 2"/>
    <property type="match status" value="1"/>
</dbReference>
<evidence type="ECO:0000256" key="1">
    <source>
        <dbReference type="ARBA" id="ARBA00001947"/>
    </source>
</evidence>
<dbReference type="InterPro" id="IPR027417">
    <property type="entry name" value="P-loop_NTPase"/>
</dbReference>
<evidence type="ECO:0000256" key="9">
    <source>
        <dbReference type="ARBA" id="ARBA00071582"/>
    </source>
</evidence>
<keyword evidence="3" id="KW-0479">Metal-binding</keyword>
<dbReference type="GO" id="GO:0004132">
    <property type="term" value="F:dCMP deaminase activity"/>
    <property type="evidence" value="ECO:0007669"/>
    <property type="project" value="UniProtKB-EC"/>
</dbReference>
<dbReference type="SUPFAM" id="SSF53927">
    <property type="entry name" value="Cytidine deaminase-like"/>
    <property type="match status" value="1"/>
</dbReference>
<dbReference type="OrthoDB" id="6710946at2759"/>
<evidence type="ECO:0000256" key="10">
    <source>
        <dbReference type="SAM" id="MobiDB-lite"/>
    </source>
</evidence>
<dbReference type="PROSITE" id="PS00903">
    <property type="entry name" value="CYT_DCMP_DEAMINASES_1"/>
    <property type="match status" value="1"/>
</dbReference>
<evidence type="ECO:0000313" key="12">
    <source>
        <dbReference type="EMBL" id="SAM82703.1"/>
    </source>
</evidence>
<dbReference type="Proteomes" id="UP000658997">
    <property type="component" value="Unassembled WGS sequence"/>
</dbReference>
<evidence type="ECO:0000313" key="15">
    <source>
        <dbReference type="Proteomes" id="UP000658997"/>
    </source>
</evidence>
<comment type="similarity">
    <text evidence="2">Belongs to the cytidine and deoxycytidylate deaminase family.</text>
</comment>
<dbReference type="AlphaFoldDB" id="A0A1K0G5G4"/>
<dbReference type="PANTHER" id="PTHR11086">
    <property type="entry name" value="DEOXYCYTIDYLATE DEAMINASE-RELATED"/>
    <property type="match status" value="1"/>
</dbReference>